<evidence type="ECO:0000313" key="2">
    <source>
        <dbReference type="Proteomes" id="UP000724874"/>
    </source>
</evidence>
<comment type="caution">
    <text evidence="1">The sequence shown here is derived from an EMBL/GenBank/DDBJ whole genome shotgun (WGS) entry which is preliminary data.</text>
</comment>
<keyword evidence="2" id="KW-1185">Reference proteome</keyword>
<dbReference type="AlphaFoldDB" id="A0A9P5NXE6"/>
<dbReference type="Proteomes" id="UP000724874">
    <property type="component" value="Unassembled WGS sequence"/>
</dbReference>
<reference evidence="1" key="1">
    <citation type="submission" date="2020-11" db="EMBL/GenBank/DDBJ databases">
        <authorList>
            <consortium name="DOE Joint Genome Institute"/>
            <person name="Ahrendt S."/>
            <person name="Riley R."/>
            <person name="Andreopoulos W."/>
            <person name="LaButti K."/>
            <person name="Pangilinan J."/>
            <person name="Ruiz-duenas F.J."/>
            <person name="Barrasa J.M."/>
            <person name="Sanchez-Garcia M."/>
            <person name="Camarero S."/>
            <person name="Miyauchi S."/>
            <person name="Serrano A."/>
            <person name="Linde D."/>
            <person name="Babiker R."/>
            <person name="Drula E."/>
            <person name="Ayuso-Fernandez I."/>
            <person name="Pacheco R."/>
            <person name="Padilla G."/>
            <person name="Ferreira P."/>
            <person name="Barriuso J."/>
            <person name="Kellner H."/>
            <person name="Castanera R."/>
            <person name="Alfaro M."/>
            <person name="Ramirez L."/>
            <person name="Pisabarro A.G."/>
            <person name="Kuo A."/>
            <person name="Tritt A."/>
            <person name="Lipzen A."/>
            <person name="He G."/>
            <person name="Yan M."/>
            <person name="Ng V."/>
            <person name="Cullen D."/>
            <person name="Martin F."/>
            <person name="Rosso M.-N."/>
            <person name="Henrissat B."/>
            <person name="Hibbett D."/>
            <person name="Martinez A.T."/>
            <person name="Grigoriev I.V."/>
        </authorList>
    </citation>
    <scope>NUCLEOTIDE SEQUENCE</scope>
    <source>
        <strain evidence="1">AH 44721</strain>
    </source>
</reference>
<name>A0A9P5NXE6_GYMJU</name>
<evidence type="ECO:0000313" key="1">
    <source>
        <dbReference type="EMBL" id="KAF8910075.1"/>
    </source>
</evidence>
<accession>A0A9P5NXE6</accession>
<organism evidence="1 2">
    <name type="scientific">Gymnopilus junonius</name>
    <name type="common">Spectacular rustgill mushroom</name>
    <name type="synonym">Gymnopilus spectabilis subsp. junonius</name>
    <dbReference type="NCBI Taxonomy" id="109634"/>
    <lineage>
        <taxon>Eukaryota</taxon>
        <taxon>Fungi</taxon>
        <taxon>Dikarya</taxon>
        <taxon>Basidiomycota</taxon>
        <taxon>Agaricomycotina</taxon>
        <taxon>Agaricomycetes</taxon>
        <taxon>Agaricomycetidae</taxon>
        <taxon>Agaricales</taxon>
        <taxon>Agaricineae</taxon>
        <taxon>Hymenogastraceae</taxon>
        <taxon>Gymnopilus</taxon>
    </lineage>
</organism>
<gene>
    <name evidence="1" type="ORF">CPB84DRAFT_1351558</name>
</gene>
<dbReference type="EMBL" id="JADNYJ010000007">
    <property type="protein sequence ID" value="KAF8910075.1"/>
    <property type="molecule type" value="Genomic_DNA"/>
</dbReference>
<sequence length="131" mass="14854">MYNFTFSLDLQSFFNEKLKVQATGAFPRLKSERMGRLKRESHSSHGSFDVSLTSRIDGMLAVASVLPTVNRRSKRSLNVHHVCHFGLDSEWSSRFSECNTARIDMKFGMDACLKVLKLPVNFWHDHSSGSG</sequence>
<protein>
    <submittedName>
        <fullName evidence="1">Uncharacterized protein</fullName>
    </submittedName>
</protein>
<proteinExistence type="predicted"/>